<comment type="caution">
    <text evidence="5">The sequence shown here is derived from an EMBL/GenBank/DDBJ whole genome shotgun (WGS) entry which is preliminary data.</text>
</comment>
<evidence type="ECO:0000256" key="2">
    <source>
        <dbReference type="ARBA" id="ARBA00022679"/>
    </source>
</evidence>
<dbReference type="InterPro" id="IPR018357">
    <property type="entry name" value="Hexapep_transf_CS"/>
</dbReference>
<accession>A0A2T5C3G7</accession>
<keyword evidence="4" id="KW-0012">Acyltransferase</keyword>
<evidence type="ECO:0000256" key="4">
    <source>
        <dbReference type="ARBA" id="ARBA00023315"/>
    </source>
</evidence>
<protein>
    <submittedName>
        <fullName evidence="5">Acetyltransferase-like isoleucine patch superfamily enzyme</fullName>
    </submittedName>
</protein>
<comment type="similarity">
    <text evidence="1">Belongs to the transferase hexapeptide repeat family.</text>
</comment>
<dbReference type="PANTHER" id="PTHR23416">
    <property type="entry name" value="SIALIC ACID SYNTHASE-RELATED"/>
    <property type="match status" value="1"/>
</dbReference>
<dbReference type="InterPro" id="IPR001451">
    <property type="entry name" value="Hexapep"/>
</dbReference>
<dbReference type="RefSeq" id="WP_107821688.1">
    <property type="nucleotide sequence ID" value="NZ_OY782574.1"/>
</dbReference>
<dbReference type="GO" id="GO:0008374">
    <property type="term" value="F:O-acyltransferase activity"/>
    <property type="evidence" value="ECO:0007669"/>
    <property type="project" value="TreeGrafter"/>
</dbReference>
<evidence type="ECO:0000256" key="1">
    <source>
        <dbReference type="ARBA" id="ARBA00007274"/>
    </source>
</evidence>
<dbReference type="OrthoDB" id="9812571at2"/>
<reference evidence="5 6" key="1">
    <citation type="submission" date="2018-04" db="EMBL/GenBank/DDBJ databases">
        <title>Genomic Encyclopedia of Archaeal and Bacterial Type Strains, Phase II (KMG-II): from individual species to whole genera.</title>
        <authorList>
            <person name="Goeker M."/>
        </authorList>
    </citation>
    <scope>NUCLEOTIDE SEQUENCE [LARGE SCALE GENOMIC DNA]</scope>
    <source>
        <strain evidence="5 6">DSM 28823</strain>
    </source>
</reference>
<keyword evidence="2 5" id="KW-0808">Transferase</keyword>
<dbReference type="Pfam" id="PF00132">
    <property type="entry name" value="Hexapep"/>
    <property type="match status" value="1"/>
</dbReference>
<organism evidence="5 6">
    <name type="scientific">Mangrovibacterium marinum</name>
    <dbReference type="NCBI Taxonomy" id="1639118"/>
    <lineage>
        <taxon>Bacteria</taxon>
        <taxon>Pseudomonadati</taxon>
        <taxon>Bacteroidota</taxon>
        <taxon>Bacteroidia</taxon>
        <taxon>Marinilabiliales</taxon>
        <taxon>Prolixibacteraceae</taxon>
        <taxon>Mangrovibacterium</taxon>
    </lineage>
</organism>
<dbReference type="SUPFAM" id="SSF51161">
    <property type="entry name" value="Trimeric LpxA-like enzymes"/>
    <property type="match status" value="1"/>
</dbReference>
<keyword evidence="3" id="KW-0677">Repeat</keyword>
<dbReference type="PROSITE" id="PS00101">
    <property type="entry name" value="HEXAPEP_TRANSFERASES"/>
    <property type="match status" value="1"/>
</dbReference>
<dbReference type="InterPro" id="IPR011004">
    <property type="entry name" value="Trimer_LpxA-like_sf"/>
</dbReference>
<name>A0A2T5C3G7_9BACT</name>
<sequence length="189" mass="20126">MKQEGKNIFQRLQSGEAVSFTEQKYQEIGEAAAQTTKLLLELNATADVDKVRLKWGEITGQPLDSTSTIQIPVHVNIGRFTRIGKNVYINHLCSMLDMGTITIGDNVLIGPKVNIITEEHPVNPAERKALLVRPVVIGNGAWIGAGATILPGVTVGENAVVAAGAVVNKDVPANTVVGGIPAKVLKYLP</sequence>
<keyword evidence="6" id="KW-1185">Reference proteome</keyword>
<evidence type="ECO:0000256" key="3">
    <source>
        <dbReference type="ARBA" id="ARBA00022737"/>
    </source>
</evidence>
<evidence type="ECO:0000313" key="6">
    <source>
        <dbReference type="Proteomes" id="UP000243525"/>
    </source>
</evidence>
<dbReference type="PANTHER" id="PTHR23416:SF23">
    <property type="entry name" value="ACETYLTRANSFERASE C18B11.09C-RELATED"/>
    <property type="match status" value="1"/>
</dbReference>
<dbReference type="AlphaFoldDB" id="A0A2T5C3G7"/>
<proteinExistence type="inferred from homology"/>
<dbReference type="InterPro" id="IPR051159">
    <property type="entry name" value="Hexapeptide_acetyltransf"/>
</dbReference>
<dbReference type="Gene3D" id="2.160.10.10">
    <property type="entry name" value="Hexapeptide repeat proteins"/>
    <property type="match status" value="1"/>
</dbReference>
<evidence type="ECO:0000313" key="5">
    <source>
        <dbReference type="EMBL" id="PTN09283.1"/>
    </source>
</evidence>
<dbReference type="Proteomes" id="UP000243525">
    <property type="component" value="Unassembled WGS sequence"/>
</dbReference>
<dbReference type="EMBL" id="QAAD01000005">
    <property type="protein sequence ID" value="PTN09283.1"/>
    <property type="molecule type" value="Genomic_DNA"/>
</dbReference>
<gene>
    <name evidence="5" type="ORF">C8N47_105124</name>
</gene>